<dbReference type="Gene3D" id="2.160.20.10">
    <property type="entry name" value="Single-stranded right-handed beta-helix, Pectin lyase-like"/>
    <property type="match status" value="1"/>
</dbReference>
<dbReference type="RefSeq" id="WP_083621138.1">
    <property type="nucleotide sequence ID" value="NZ_LR734869.1"/>
</dbReference>
<proteinExistence type="predicted"/>
<dbReference type="InterPro" id="IPR012334">
    <property type="entry name" value="Pectin_lyas_fold"/>
</dbReference>
<dbReference type="AlphaFoldDB" id="A0A7Z9BQH8"/>
<organism evidence="1 2">
    <name type="scientific">Planktothrix serta PCC 8927</name>
    <dbReference type="NCBI Taxonomy" id="671068"/>
    <lineage>
        <taxon>Bacteria</taxon>
        <taxon>Bacillati</taxon>
        <taxon>Cyanobacteriota</taxon>
        <taxon>Cyanophyceae</taxon>
        <taxon>Oscillatoriophycideae</taxon>
        <taxon>Oscillatoriales</taxon>
        <taxon>Microcoleaceae</taxon>
        <taxon>Planktothrix</taxon>
    </lineage>
</organism>
<protein>
    <submittedName>
        <fullName evidence="1">Filamentous hemagglutinin family outer membrane protein</fullName>
    </submittedName>
</protein>
<sequence length="429" mass="44566">MLIKASESVEVSGFAPESLSVSGIVTNVISPDATGNGGNLTIETRRLMVQDGAIVSVNTFGGGNSGSLTVRASESVELRGTRFNTRVSSGLLAGVVREDAKGGAGNITVETGRLTVQDGATITVSSENLQPAGTLKITADSINLENLGSISADTQAGGGSIELRSPILTLNNSRITTNATGGDSGGDINLQGQLLFLENNSTLTTNALGSNATGGNINLNLNNGFLVGLENSDITANAEQSRGGQIAINAQGIFGATPRTRAQLQTSLKTEEADALDPRQLPTSDITAISQQGGPQLEGIVTVNTPDFDPSSGLVELPVDVLDPTQLIARGCPATRGNSFTVTGRGGLPTLPTEPLHTNNIISVDWVTDNPLDQPENRQNLTSQPLEHHPLVEATGWMINDKNQVVLVASKPTATMNNFSPIPESCLKK</sequence>
<comment type="caution">
    <text evidence="1">The sequence shown here is derived from an EMBL/GenBank/DDBJ whole genome shotgun (WGS) entry which is preliminary data.</text>
</comment>
<evidence type="ECO:0000313" key="2">
    <source>
        <dbReference type="Proteomes" id="UP000184550"/>
    </source>
</evidence>
<dbReference type="OrthoDB" id="502085at2"/>
<keyword evidence="2" id="KW-1185">Reference proteome</keyword>
<dbReference type="SUPFAM" id="SSF51126">
    <property type="entry name" value="Pectin lyase-like"/>
    <property type="match status" value="1"/>
</dbReference>
<dbReference type="Proteomes" id="UP000184550">
    <property type="component" value="Unassembled WGS sequence"/>
</dbReference>
<reference evidence="1" key="1">
    <citation type="submission" date="2019-10" db="EMBL/GenBank/DDBJ databases">
        <authorList>
            <consortium name="Genoscope - CEA"/>
            <person name="William W."/>
        </authorList>
    </citation>
    <scope>NUCLEOTIDE SEQUENCE [LARGE SCALE GENOMIC DNA]</scope>
    <source>
        <strain evidence="1">BBR_PRJEB10992</strain>
    </source>
</reference>
<evidence type="ECO:0000313" key="1">
    <source>
        <dbReference type="EMBL" id="VXD17546.1"/>
    </source>
</evidence>
<dbReference type="EMBL" id="CZCU02000136">
    <property type="protein sequence ID" value="VXD17546.1"/>
    <property type="molecule type" value="Genomic_DNA"/>
</dbReference>
<accession>A0A7Z9BQH8</accession>
<name>A0A7Z9BQH8_9CYAN</name>
<gene>
    <name evidence="1" type="ORF">PL8927_600008</name>
</gene>
<dbReference type="InterPro" id="IPR011050">
    <property type="entry name" value="Pectin_lyase_fold/virulence"/>
</dbReference>